<reference evidence="1 2" key="1">
    <citation type="submission" date="2018-10" db="EMBL/GenBank/DDBJ databases">
        <title>Bacillus Keqinensis sp. nov., a moderately halophilic bacterium isolated from a saline-alkaline lake.</title>
        <authorList>
            <person name="Wang H."/>
        </authorList>
    </citation>
    <scope>NUCLEOTIDE SEQUENCE [LARGE SCALE GENOMIC DNA]</scope>
    <source>
        <strain evidence="1 2">KQ-3</strain>
    </source>
</reference>
<keyword evidence="2" id="KW-1185">Reference proteome</keyword>
<organism evidence="1 2">
    <name type="scientific">Alteribacter keqinensis</name>
    <dbReference type="NCBI Taxonomy" id="2483800"/>
    <lineage>
        <taxon>Bacteria</taxon>
        <taxon>Bacillati</taxon>
        <taxon>Bacillota</taxon>
        <taxon>Bacilli</taxon>
        <taxon>Bacillales</taxon>
        <taxon>Bacillaceae</taxon>
        <taxon>Alteribacter</taxon>
    </lineage>
</organism>
<dbReference type="RefSeq" id="WP_122901582.1">
    <property type="nucleotide sequence ID" value="NZ_RHIB01000004.1"/>
</dbReference>
<evidence type="ECO:0000313" key="2">
    <source>
        <dbReference type="Proteomes" id="UP000278746"/>
    </source>
</evidence>
<dbReference type="AlphaFoldDB" id="A0A3M7TKX7"/>
<protein>
    <submittedName>
        <fullName evidence="1">Uncharacterized protein</fullName>
    </submittedName>
</protein>
<sequence>MGGSGSGIYGARLKEPKITVEQCKSLKIDQVKNIIDPNTRELPMRIDKDGESQNQVLGIDWTDCNFGGKRPWFVCPGCEDRKGKLYFRHEEFLCRTCHDLAYRRTQISGDRVSELDWKIQKVCRRLGILDEGWLNNVIPLIKPKNMHQTVYFRLLIILMYLKEKRTQEQIRKWKNFRWMYCKYS</sequence>
<dbReference type="OrthoDB" id="5951715at2"/>
<comment type="caution">
    <text evidence="1">The sequence shown here is derived from an EMBL/GenBank/DDBJ whole genome shotgun (WGS) entry which is preliminary data.</text>
</comment>
<gene>
    <name evidence="1" type="ORF">EBO34_18945</name>
</gene>
<accession>A0A3M7TKX7</accession>
<proteinExistence type="predicted"/>
<dbReference type="EMBL" id="RHIB01000004">
    <property type="protein sequence ID" value="RNA66209.1"/>
    <property type="molecule type" value="Genomic_DNA"/>
</dbReference>
<dbReference type="Proteomes" id="UP000278746">
    <property type="component" value="Unassembled WGS sequence"/>
</dbReference>
<name>A0A3M7TKX7_9BACI</name>
<evidence type="ECO:0000313" key="1">
    <source>
        <dbReference type="EMBL" id="RNA66209.1"/>
    </source>
</evidence>